<dbReference type="Proteomes" id="UP000610594">
    <property type="component" value="Unassembled WGS sequence"/>
</dbReference>
<name>A0ABX0N9T4_9BURK</name>
<dbReference type="RefSeq" id="WP_167241005.1">
    <property type="nucleotide sequence ID" value="NZ_WHJF01000196.1"/>
</dbReference>
<dbReference type="EMBL" id="WHJF01000196">
    <property type="protein sequence ID" value="NHZ66924.1"/>
    <property type="molecule type" value="Genomic_DNA"/>
</dbReference>
<proteinExistence type="predicted"/>
<accession>A0ABX0N9T4</accession>
<evidence type="ECO:0000313" key="2">
    <source>
        <dbReference type="Proteomes" id="UP000610594"/>
    </source>
</evidence>
<evidence type="ECO:0000313" key="1">
    <source>
        <dbReference type="EMBL" id="NHZ66924.1"/>
    </source>
</evidence>
<dbReference type="Pfam" id="PF05930">
    <property type="entry name" value="Phage_AlpA"/>
    <property type="match status" value="1"/>
</dbReference>
<comment type="caution">
    <text evidence="1">The sequence shown here is derived from an EMBL/GenBank/DDBJ whole genome shotgun (WGS) entry which is preliminary data.</text>
</comment>
<gene>
    <name evidence="1" type="ORF">F1735_32390</name>
</gene>
<keyword evidence="2" id="KW-1185">Reference proteome</keyword>
<sequence length="32" mass="3621">MISTKKFLRLPAVIEMVGIQRSAIYERIKAGT</sequence>
<protein>
    <submittedName>
        <fullName evidence="1">AlpA family phage regulatory protein</fullName>
    </submittedName>
</protein>
<dbReference type="InterPro" id="IPR010260">
    <property type="entry name" value="AlpA"/>
</dbReference>
<reference evidence="1 2" key="1">
    <citation type="submission" date="2019-10" db="EMBL/GenBank/DDBJ databases">
        <title>Taxonomy of Antarctic Massilia spp.: description of Massilia rubra sp. nov., Massilia aquatica sp. nov., Massilia mucilaginosa sp. nov., Massilia frigida sp. nov. isolated from streams, lakes and regoliths.</title>
        <authorList>
            <person name="Holochova P."/>
            <person name="Sedlacek I."/>
            <person name="Kralova S."/>
            <person name="Maslanova I."/>
            <person name="Busse H.-J."/>
            <person name="Stankova E."/>
            <person name="Vrbovska V."/>
            <person name="Kovarovic V."/>
            <person name="Bartak M."/>
            <person name="Svec P."/>
            <person name="Pantucek R."/>
        </authorList>
    </citation>
    <scope>NUCLEOTIDE SEQUENCE [LARGE SCALE GENOMIC DNA]</scope>
    <source>
        <strain evidence="1 2">CCM 8694</strain>
    </source>
</reference>
<organism evidence="1 2">
    <name type="scientific">Massilia genomosp. 1</name>
    <dbReference type="NCBI Taxonomy" id="2609280"/>
    <lineage>
        <taxon>Bacteria</taxon>
        <taxon>Pseudomonadati</taxon>
        <taxon>Pseudomonadota</taxon>
        <taxon>Betaproteobacteria</taxon>
        <taxon>Burkholderiales</taxon>
        <taxon>Oxalobacteraceae</taxon>
        <taxon>Telluria group</taxon>
        <taxon>Massilia</taxon>
    </lineage>
</organism>